<evidence type="ECO:0000313" key="1">
    <source>
        <dbReference type="EMBL" id="KAF9528837.1"/>
    </source>
</evidence>
<sequence>MARQPTIDHLPPPVHQTNRFTQRERPLTYYLADVLKALFVLAIVAGLCKGLAVFEGWIATKGGAVIPEGL</sequence>
<gene>
    <name evidence="1" type="ORF">CPB83DRAFT_853823</name>
</gene>
<reference evidence="1" key="1">
    <citation type="submission" date="2020-11" db="EMBL/GenBank/DDBJ databases">
        <authorList>
            <consortium name="DOE Joint Genome Institute"/>
            <person name="Ahrendt S."/>
            <person name="Riley R."/>
            <person name="Andreopoulos W."/>
            <person name="Labutti K."/>
            <person name="Pangilinan J."/>
            <person name="Ruiz-Duenas F.J."/>
            <person name="Barrasa J.M."/>
            <person name="Sanchez-Garcia M."/>
            <person name="Camarero S."/>
            <person name="Miyauchi S."/>
            <person name="Serrano A."/>
            <person name="Linde D."/>
            <person name="Babiker R."/>
            <person name="Drula E."/>
            <person name="Ayuso-Fernandez I."/>
            <person name="Pacheco R."/>
            <person name="Padilla G."/>
            <person name="Ferreira P."/>
            <person name="Barriuso J."/>
            <person name="Kellner H."/>
            <person name="Castanera R."/>
            <person name="Alfaro M."/>
            <person name="Ramirez L."/>
            <person name="Pisabarro A.G."/>
            <person name="Kuo A."/>
            <person name="Tritt A."/>
            <person name="Lipzen A."/>
            <person name="He G."/>
            <person name="Yan M."/>
            <person name="Ng V."/>
            <person name="Cullen D."/>
            <person name="Martin F."/>
            <person name="Rosso M.-N."/>
            <person name="Henrissat B."/>
            <person name="Hibbett D."/>
            <person name="Martinez A.T."/>
            <person name="Grigoriev I.V."/>
        </authorList>
    </citation>
    <scope>NUCLEOTIDE SEQUENCE</scope>
    <source>
        <strain evidence="1">CBS 506.95</strain>
    </source>
</reference>
<organism evidence="1 2">
    <name type="scientific">Crepidotus variabilis</name>
    <dbReference type="NCBI Taxonomy" id="179855"/>
    <lineage>
        <taxon>Eukaryota</taxon>
        <taxon>Fungi</taxon>
        <taxon>Dikarya</taxon>
        <taxon>Basidiomycota</taxon>
        <taxon>Agaricomycotina</taxon>
        <taxon>Agaricomycetes</taxon>
        <taxon>Agaricomycetidae</taxon>
        <taxon>Agaricales</taxon>
        <taxon>Agaricineae</taxon>
        <taxon>Crepidotaceae</taxon>
        <taxon>Crepidotus</taxon>
    </lineage>
</organism>
<keyword evidence="2" id="KW-1185">Reference proteome</keyword>
<name>A0A9P6EH85_9AGAR</name>
<dbReference type="Proteomes" id="UP000807306">
    <property type="component" value="Unassembled WGS sequence"/>
</dbReference>
<evidence type="ECO:0000313" key="2">
    <source>
        <dbReference type="Proteomes" id="UP000807306"/>
    </source>
</evidence>
<dbReference type="EMBL" id="MU157850">
    <property type="protein sequence ID" value="KAF9528837.1"/>
    <property type="molecule type" value="Genomic_DNA"/>
</dbReference>
<dbReference type="AlphaFoldDB" id="A0A9P6EH85"/>
<comment type="caution">
    <text evidence="1">The sequence shown here is derived from an EMBL/GenBank/DDBJ whole genome shotgun (WGS) entry which is preliminary data.</text>
</comment>
<protein>
    <submittedName>
        <fullName evidence="1">Uncharacterized protein</fullName>
    </submittedName>
</protein>
<accession>A0A9P6EH85</accession>
<proteinExistence type="predicted"/>